<feature type="transmembrane region" description="Helical" evidence="2">
    <location>
        <begin position="139"/>
        <end position="156"/>
    </location>
</feature>
<feature type="compositionally biased region" description="Low complexity" evidence="1">
    <location>
        <begin position="54"/>
        <end position="68"/>
    </location>
</feature>
<feature type="transmembrane region" description="Helical" evidence="2">
    <location>
        <begin position="614"/>
        <end position="632"/>
    </location>
</feature>
<dbReference type="InterPro" id="IPR014600">
    <property type="entry name" value="UCP035905_mem"/>
</dbReference>
<dbReference type="AlphaFoldDB" id="A0A176WXW4"/>
<feature type="transmembrane region" description="Helical" evidence="2">
    <location>
        <begin position="280"/>
        <end position="298"/>
    </location>
</feature>
<feature type="transmembrane region" description="Helical" evidence="2">
    <location>
        <begin position="849"/>
        <end position="867"/>
    </location>
</feature>
<feature type="transmembrane region" description="Helical" evidence="2">
    <location>
        <begin position="592"/>
        <end position="609"/>
    </location>
</feature>
<evidence type="ECO:0008006" key="5">
    <source>
        <dbReference type="Google" id="ProtNLM"/>
    </source>
</evidence>
<dbReference type="PIRSF" id="PIRSF035905">
    <property type="entry name" value="UCP035905_mp"/>
    <property type="match status" value="1"/>
</dbReference>
<feature type="transmembrane region" description="Helical" evidence="2">
    <location>
        <begin position="305"/>
        <end position="324"/>
    </location>
</feature>
<feature type="transmembrane region" description="Helical" evidence="2">
    <location>
        <begin position="6"/>
        <end position="23"/>
    </location>
</feature>
<feature type="transmembrane region" description="Helical" evidence="2">
    <location>
        <begin position="680"/>
        <end position="697"/>
    </location>
</feature>
<dbReference type="InterPro" id="IPR019286">
    <property type="entry name" value="DUF2339_TM"/>
</dbReference>
<feature type="compositionally biased region" description="Basic and acidic residues" evidence="1">
    <location>
        <begin position="79"/>
        <end position="90"/>
    </location>
</feature>
<organism evidence="3 4">
    <name type="scientific">Agrobacterium tumefaciens</name>
    <dbReference type="NCBI Taxonomy" id="358"/>
    <lineage>
        <taxon>Bacteria</taxon>
        <taxon>Pseudomonadati</taxon>
        <taxon>Pseudomonadota</taxon>
        <taxon>Alphaproteobacteria</taxon>
        <taxon>Hyphomicrobiales</taxon>
        <taxon>Rhizobiaceae</taxon>
        <taxon>Rhizobium/Agrobacterium group</taxon>
        <taxon>Agrobacterium</taxon>
        <taxon>Agrobacterium tumefaciens complex</taxon>
    </lineage>
</organism>
<dbReference type="PANTHER" id="PTHR38434:SF1">
    <property type="entry name" value="BLL2549 PROTEIN"/>
    <property type="match status" value="1"/>
</dbReference>
<feature type="transmembrane region" description="Helical" evidence="2">
    <location>
        <begin position="777"/>
        <end position="797"/>
    </location>
</feature>
<keyword evidence="2" id="KW-1133">Transmembrane helix</keyword>
<evidence type="ECO:0000256" key="1">
    <source>
        <dbReference type="SAM" id="MobiDB-lite"/>
    </source>
</evidence>
<gene>
    <name evidence="3" type="ORF">A7J57_18170</name>
</gene>
<feature type="transmembrane region" description="Helical" evidence="2">
    <location>
        <begin position="874"/>
        <end position="892"/>
    </location>
</feature>
<feature type="transmembrane region" description="Helical" evidence="2">
    <location>
        <begin position="382"/>
        <end position="402"/>
    </location>
</feature>
<dbReference type="PANTHER" id="PTHR38434">
    <property type="entry name" value="BLL2549 PROTEIN"/>
    <property type="match status" value="1"/>
</dbReference>
<protein>
    <recommendedName>
        <fullName evidence="5">DUF2339 domain-containing protein</fullName>
    </recommendedName>
</protein>
<feature type="transmembrane region" description="Helical" evidence="2">
    <location>
        <begin position="433"/>
        <end position="454"/>
    </location>
</feature>
<feature type="transmembrane region" description="Helical" evidence="2">
    <location>
        <begin position="200"/>
        <end position="221"/>
    </location>
</feature>
<feature type="transmembrane region" description="Helical" evidence="2">
    <location>
        <begin position="474"/>
        <end position="497"/>
    </location>
</feature>
<feature type="transmembrane region" description="Helical" evidence="2">
    <location>
        <begin position="539"/>
        <end position="556"/>
    </location>
</feature>
<dbReference type="EMBL" id="LXPS01000038">
    <property type="protein sequence ID" value="OAE38397.1"/>
    <property type="molecule type" value="Genomic_DNA"/>
</dbReference>
<feature type="transmembrane region" description="Helical" evidence="2">
    <location>
        <begin position="904"/>
        <end position="921"/>
    </location>
</feature>
<feature type="transmembrane region" description="Helical" evidence="2">
    <location>
        <begin position="509"/>
        <end position="527"/>
    </location>
</feature>
<evidence type="ECO:0000313" key="4">
    <source>
        <dbReference type="Proteomes" id="UP000077098"/>
    </source>
</evidence>
<feature type="transmembrane region" description="Helical" evidence="2">
    <location>
        <begin position="257"/>
        <end position="274"/>
    </location>
</feature>
<sequence>MEIPLFILALIAAFIYTLVASIRNSSRIKSLEREVHSLKRMMAAGVAAPDVAQAKTAENTENAAPTAQSEGEMPPEATAIREEDTFERSDASAAAADQEVARDDAQAEPIADTVSLPVAEDASTPAAKESFESLLGARWAVWAGGLALALGGIFLVKYSIEAGLLSPAVRLTLAAIFGLFLGLAGEAIRRKAMPGIATTYSNAMIPGVLTAAGALTLFGVVYAAYGIYGYIGSGTAFILLGLVAFATIGLSLLHGQALAGLGLLGSMLTPALVSSETPNIWALFVFLTISWLATAAAARRQRWTVVPSLANAGLGLWALGYIGFSSTINAEPPTLALLAMLAGTIFLWPGRLLDNPPVQTSETAVPERRAVRIIRLLLRPSLALNLTISMAVILPAVSFIFAGGSLDTHPAFVVSALIAALAALGAARHYAVWPALVAALGAQTAVSLMSRQGLDFIGLVNGTAISLPPVSVAYTANIAMALGLGAVLVLCAFSFLTRKGAEDSDFGQLWAGIAALFPVWLATTSFVEYGNLGRDWLHAAYGLGLGLVLLAGAEWLHRQNNEAYRKPLNILVLGSFAAFALCLHTLTEGLATTVLLSVIGFLYVLASRYRNWDVLPWVMALASVAVLGRIAWEPTIVGPQNLGTTPVFNALLPGYGIPALLAVASAWLLRDWPGVRAKNFLQAIASVMGLLAVAILIRHAMNGGTLDNSVPTLGEQSIYTLLTIGFSGVLMTLDLKSPSPVFRYGSMIAGVIAVINVLTMHFFTLNPYFTGENTGRIPFLNLLLIGYLLPALAYGGLAYYARGKRPPPYVSMLAVAGAALGFAWATLSVRRFWQGENIADWKGFMQGETYSYSVVWLLIGVLLLVLGSRFNARSLRLASAAFVLISVAKAFLIDMSNLEGVLRALSFIGLGAVLIGIGLFYQKILTRKPQA</sequence>
<accession>A0A176WXW4</accession>
<feature type="transmembrane region" description="Helical" evidence="2">
    <location>
        <begin position="568"/>
        <end position="586"/>
    </location>
</feature>
<feature type="transmembrane region" description="Helical" evidence="2">
    <location>
        <begin position="168"/>
        <end position="188"/>
    </location>
</feature>
<reference evidence="3 4" key="1">
    <citation type="submission" date="2016-05" db="EMBL/GenBank/DDBJ databases">
        <authorList>
            <person name="Lavstsen T."/>
            <person name="Jespersen J.S."/>
        </authorList>
    </citation>
    <scope>NUCLEOTIDE SEQUENCE [LARGE SCALE GENOMIC DNA]</scope>
    <source>
        <strain evidence="3 4">KCJ1736</strain>
    </source>
</reference>
<evidence type="ECO:0000313" key="3">
    <source>
        <dbReference type="EMBL" id="OAE38397.1"/>
    </source>
</evidence>
<feature type="transmembrane region" description="Helical" evidence="2">
    <location>
        <begin position="717"/>
        <end position="735"/>
    </location>
</feature>
<feature type="transmembrane region" description="Helical" evidence="2">
    <location>
        <begin position="408"/>
        <end position="426"/>
    </location>
</feature>
<dbReference type="Proteomes" id="UP000077098">
    <property type="component" value="Unassembled WGS sequence"/>
</dbReference>
<feature type="region of interest" description="Disordered" evidence="1">
    <location>
        <begin position="54"/>
        <end position="107"/>
    </location>
</feature>
<keyword evidence="2" id="KW-0472">Membrane</keyword>
<keyword evidence="2" id="KW-0812">Transmembrane</keyword>
<comment type="caution">
    <text evidence="3">The sequence shown here is derived from an EMBL/GenBank/DDBJ whole genome shotgun (WGS) entry which is preliminary data.</text>
</comment>
<dbReference type="Pfam" id="PF10101">
    <property type="entry name" value="DUF2339"/>
    <property type="match status" value="2"/>
</dbReference>
<name>A0A176WXW4_AGRTU</name>
<feature type="transmembrane region" description="Helical" evidence="2">
    <location>
        <begin position="647"/>
        <end position="668"/>
    </location>
</feature>
<feature type="transmembrane region" description="Helical" evidence="2">
    <location>
        <begin position="227"/>
        <end position="250"/>
    </location>
</feature>
<evidence type="ECO:0000256" key="2">
    <source>
        <dbReference type="SAM" id="Phobius"/>
    </source>
</evidence>
<dbReference type="RefSeq" id="WP_063951030.1">
    <property type="nucleotide sequence ID" value="NZ_LXPS01000038.1"/>
</dbReference>
<feature type="transmembrane region" description="Helical" evidence="2">
    <location>
        <begin position="330"/>
        <end position="348"/>
    </location>
</feature>
<feature type="transmembrane region" description="Helical" evidence="2">
    <location>
        <begin position="809"/>
        <end position="829"/>
    </location>
</feature>
<feature type="transmembrane region" description="Helical" evidence="2">
    <location>
        <begin position="747"/>
        <end position="765"/>
    </location>
</feature>
<proteinExistence type="predicted"/>